<dbReference type="Proteomes" id="UP000178129">
    <property type="component" value="Unassembled WGS sequence"/>
</dbReference>
<gene>
    <name evidence="5" type="ORF">RCO7_08547</name>
</gene>
<evidence type="ECO:0000256" key="3">
    <source>
        <dbReference type="ARBA" id="ARBA00023242"/>
    </source>
</evidence>
<dbReference type="InParanoid" id="A0A1E1L467"/>
<feature type="region of interest" description="Disordered" evidence="4">
    <location>
        <begin position="136"/>
        <end position="165"/>
    </location>
</feature>
<organism evidence="5 6">
    <name type="scientific">Rhynchosporium graminicola</name>
    <dbReference type="NCBI Taxonomy" id="2792576"/>
    <lineage>
        <taxon>Eukaryota</taxon>
        <taxon>Fungi</taxon>
        <taxon>Dikarya</taxon>
        <taxon>Ascomycota</taxon>
        <taxon>Pezizomycotina</taxon>
        <taxon>Leotiomycetes</taxon>
        <taxon>Helotiales</taxon>
        <taxon>Ploettnerulaceae</taxon>
        <taxon>Rhynchosporium</taxon>
    </lineage>
</organism>
<keyword evidence="5" id="KW-0240">DNA-directed RNA polymerase</keyword>
<dbReference type="PANTHER" id="PTHR23188:SF12">
    <property type="entry name" value="RNA POLYMERASE II-ASSOCIATED FACTOR 1 HOMOLOG"/>
    <property type="match status" value="1"/>
</dbReference>
<comment type="subcellular location">
    <subcellularLocation>
        <location evidence="1">Nucleus</location>
    </subcellularLocation>
</comment>
<sequence length="463" mass="51786">MSSSSSQRVIHQDYIARIRYSNALPPPPNPPKLLDIPNTGLASGQYTTPGFASRLARDQPLNIEADAELGMPLDLVGMPGIFDGDESSIQAPLHPPPVHPHDRALLRPLASLGKPKFSDSGVSFLRRTEYISNASKPNRFESTTSRSLIDKTGSRNKRAPANANKESLEYIKSQAEKSFTIASNMLSSLRDIRHPSGKTSVRVMEAYPILPDLDSFPDAGGYCTIKFSTNPVPPSSTYDIRLENSLLKPVEASEEEERARQLIRDNYERDPEHYPAPGETLEYEFFMAESASDARRFKRKFDTLDPEKDSVDLYTEKTDSGAPCFRYKRVRPYESESTSGSIANKFDDEIVIAVHDGKDGLHQRGAYYYPIVQKIKIRPQRNKNIQSKRNRYTPGAPKEDSERQTDYLQVMIEEPDEVMKYERGIFRTMPYGKEFIEDDGEGDAEGDAEGEADDDAAAVSAAA</sequence>
<dbReference type="AlphaFoldDB" id="A0A1E1L467"/>
<feature type="compositionally biased region" description="Basic residues" evidence="4">
    <location>
        <begin position="380"/>
        <end position="391"/>
    </location>
</feature>
<feature type="compositionally biased region" description="Acidic residues" evidence="4">
    <location>
        <begin position="436"/>
        <end position="456"/>
    </location>
</feature>
<dbReference type="STRING" id="914237.A0A1E1L467"/>
<dbReference type="GO" id="GO:0003682">
    <property type="term" value="F:chromatin binding"/>
    <property type="evidence" value="ECO:0007669"/>
    <property type="project" value="TreeGrafter"/>
</dbReference>
<dbReference type="GO" id="GO:0000993">
    <property type="term" value="F:RNA polymerase II complex binding"/>
    <property type="evidence" value="ECO:0007669"/>
    <property type="project" value="TreeGrafter"/>
</dbReference>
<keyword evidence="6" id="KW-1185">Reference proteome</keyword>
<protein>
    <submittedName>
        <fullName evidence="5">Related to DNA-directed RNA polymerase II regulator</fullName>
    </submittedName>
</protein>
<proteinExistence type="inferred from homology"/>
<evidence type="ECO:0000313" key="5">
    <source>
        <dbReference type="EMBL" id="CZT05317.1"/>
    </source>
</evidence>
<dbReference type="GO" id="GO:0016593">
    <property type="term" value="C:Cdc73/Paf1 complex"/>
    <property type="evidence" value="ECO:0007669"/>
    <property type="project" value="InterPro"/>
</dbReference>
<dbReference type="FunCoup" id="A0A1E1L467">
    <property type="interactions" value="301"/>
</dbReference>
<dbReference type="GO" id="GO:0006368">
    <property type="term" value="P:transcription elongation by RNA polymerase II"/>
    <property type="evidence" value="ECO:0007669"/>
    <property type="project" value="InterPro"/>
</dbReference>
<feature type="compositionally biased region" description="Polar residues" evidence="4">
    <location>
        <begin position="136"/>
        <end position="147"/>
    </location>
</feature>
<feature type="region of interest" description="Disordered" evidence="4">
    <location>
        <begin position="380"/>
        <end position="404"/>
    </location>
</feature>
<name>A0A1E1L467_9HELO</name>
<comment type="similarity">
    <text evidence="2">Belongs to the PAF1 family.</text>
</comment>
<evidence type="ECO:0000256" key="2">
    <source>
        <dbReference type="ARBA" id="ARBA00007560"/>
    </source>
</evidence>
<evidence type="ECO:0000313" key="6">
    <source>
        <dbReference type="Proteomes" id="UP000178129"/>
    </source>
</evidence>
<reference evidence="6" key="1">
    <citation type="submission" date="2016-03" db="EMBL/GenBank/DDBJ databases">
        <authorList>
            <person name="Ploux O."/>
        </authorList>
    </citation>
    <scope>NUCLEOTIDE SEQUENCE [LARGE SCALE GENOMIC DNA]</scope>
    <source>
        <strain evidence="6">UK7</strain>
    </source>
</reference>
<dbReference type="EMBL" id="FJUW01000035">
    <property type="protein sequence ID" value="CZT05317.1"/>
    <property type="molecule type" value="Genomic_DNA"/>
</dbReference>
<comment type="caution">
    <text evidence="5">The sequence shown here is derived from an EMBL/GenBank/DDBJ whole genome shotgun (WGS) entry which is preliminary data.</text>
</comment>
<keyword evidence="3" id="KW-0539">Nucleus</keyword>
<evidence type="ECO:0000256" key="1">
    <source>
        <dbReference type="ARBA" id="ARBA00004123"/>
    </source>
</evidence>
<feature type="region of interest" description="Disordered" evidence="4">
    <location>
        <begin position="21"/>
        <end position="40"/>
    </location>
</feature>
<keyword evidence="5" id="KW-0804">Transcription</keyword>
<feature type="region of interest" description="Disordered" evidence="4">
    <location>
        <begin position="432"/>
        <end position="463"/>
    </location>
</feature>
<dbReference type="InterPro" id="IPR007133">
    <property type="entry name" value="RNA_pol_II-assoc_Paf1"/>
</dbReference>
<evidence type="ECO:0000256" key="4">
    <source>
        <dbReference type="SAM" id="MobiDB-lite"/>
    </source>
</evidence>
<dbReference type="Pfam" id="PF03985">
    <property type="entry name" value="Paf1"/>
    <property type="match status" value="1"/>
</dbReference>
<dbReference type="PANTHER" id="PTHR23188">
    <property type="entry name" value="RNA POLYMERASE II-ASSOCIATED FACTOR 1 HOMOLOG"/>
    <property type="match status" value="1"/>
</dbReference>
<accession>A0A1E1L467</accession>